<proteinExistence type="predicted"/>
<organism evidence="1 2">
    <name type="scientific">Ceratodon purpureus</name>
    <name type="common">Fire moss</name>
    <name type="synonym">Dicranum purpureum</name>
    <dbReference type="NCBI Taxonomy" id="3225"/>
    <lineage>
        <taxon>Eukaryota</taxon>
        <taxon>Viridiplantae</taxon>
        <taxon>Streptophyta</taxon>
        <taxon>Embryophyta</taxon>
        <taxon>Bryophyta</taxon>
        <taxon>Bryophytina</taxon>
        <taxon>Bryopsida</taxon>
        <taxon>Dicranidae</taxon>
        <taxon>Pseudoditrichales</taxon>
        <taxon>Ditrichaceae</taxon>
        <taxon>Ceratodon</taxon>
    </lineage>
</organism>
<evidence type="ECO:0000313" key="2">
    <source>
        <dbReference type="Proteomes" id="UP000822688"/>
    </source>
</evidence>
<dbReference type="Proteomes" id="UP000822688">
    <property type="component" value="Chromosome 6"/>
</dbReference>
<dbReference type="AlphaFoldDB" id="A0A8T0HG68"/>
<name>A0A8T0HG68_CERPU</name>
<comment type="caution">
    <text evidence="1">The sequence shown here is derived from an EMBL/GenBank/DDBJ whole genome shotgun (WGS) entry which is preliminary data.</text>
</comment>
<protein>
    <submittedName>
        <fullName evidence="1">Uncharacterized protein</fullName>
    </submittedName>
</protein>
<gene>
    <name evidence="1" type="ORF">KC19_6G152400</name>
</gene>
<reference evidence="1 2" key="1">
    <citation type="submission" date="2020-06" db="EMBL/GenBank/DDBJ databases">
        <title>WGS assembly of Ceratodon purpureus strain R40.</title>
        <authorList>
            <person name="Carey S.B."/>
            <person name="Jenkins J."/>
            <person name="Shu S."/>
            <person name="Lovell J.T."/>
            <person name="Sreedasyam A."/>
            <person name="Maumus F."/>
            <person name="Tiley G.P."/>
            <person name="Fernandez-Pozo N."/>
            <person name="Barry K."/>
            <person name="Chen C."/>
            <person name="Wang M."/>
            <person name="Lipzen A."/>
            <person name="Daum C."/>
            <person name="Saski C.A."/>
            <person name="Payton A.C."/>
            <person name="Mcbreen J.C."/>
            <person name="Conrad R.E."/>
            <person name="Kollar L.M."/>
            <person name="Olsson S."/>
            <person name="Huttunen S."/>
            <person name="Landis J.B."/>
            <person name="Wickett N.J."/>
            <person name="Johnson M.G."/>
            <person name="Rensing S.A."/>
            <person name="Grimwood J."/>
            <person name="Schmutz J."/>
            <person name="Mcdaniel S.F."/>
        </authorList>
    </citation>
    <scope>NUCLEOTIDE SEQUENCE [LARGE SCALE GENOMIC DNA]</scope>
    <source>
        <strain evidence="1 2">R40</strain>
    </source>
</reference>
<dbReference type="EMBL" id="CM026427">
    <property type="protein sequence ID" value="KAG0570300.1"/>
    <property type="molecule type" value="Genomic_DNA"/>
</dbReference>
<evidence type="ECO:0000313" key="1">
    <source>
        <dbReference type="EMBL" id="KAG0570300.1"/>
    </source>
</evidence>
<keyword evidence="2" id="KW-1185">Reference proteome</keyword>
<accession>A0A8T0HG68</accession>
<sequence>MEWWERRGCIVRGSGGRALTLEMCTTVADATICTDEFCTSRCTTVSTVSKPWRWNLLAFTFLQSLEFQTIMYSRLWIYTCVDTRFASFLAFFLQFLTNLRVAEITSTINVTSTQVICPGFQRGRGLCLSLWLTECSPCRR</sequence>